<accession>A0A834II24</accession>
<evidence type="ECO:0000313" key="1">
    <source>
        <dbReference type="EMBL" id="KAF7280294.1"/>
    </source>
</evidence>
<sequence length="81" mass="9416">MATERRRHFYRDPSARHLYGFCRNLYRRRFNLPSVHVCDENFYIKGANQNPTLLSAGGYKTATAKKGIARFFPPSPRHTKG</sequence>
<dbReference type="EMBL" id="JAACXV010000309">
    <property type="protein sequence ID" value="KAF7280294.1"/>
    <property type="molecule type" value="Genomic_DNA"/>
</dbReference>
<dbReference type="AlphaFoldDB" id="A0A834II24"/>
<evidence type="ECO:0000313" key="2">
    <source>
        <dbReference type="Proteomes" id="UP000625711"/>
    </source>
</evidence>
<comment type="caution">
    <text evidence="1">The sequence shown here is derived from an EMBL/GenBank/DDBJ whole genome shotgun (WGS) entry which is preliminary data.</text>
</comment>
<organism evidence="1 2">
    <name type="scientific">Rhynchophorus ferrugineus</name>
    <name type="common">Red palm weevil</name>
    <name type="synonym">Curculio ferrugineus</name>
    <dbReference type="NCBI Taxonomy" id="354439"/>
    <lineage>
        <taxon>Eukaryota</taxon>
        <taxon>Metazoa</taxon>
        <taxon>Ecdysozoa</taxon>
        <taxon>Arthropoda</taxon>
        <taxon>Hexapoda</taxon>
        <taxon>Insecta</taxon>
        <taxon>Pterygota</taxon>
        <taxon>Neoptera</taxon>
        <taxon>Endopterygota</taxon>
        <taxon>Coleoptera</taxon>
        <taxon>Polyphaga</taxon>
        <taxon>Cucujiformia</taxon>
        <taxon>Curculionidae</taxon>
        <taxon>Dryophthorinae</taxon>
        <taxon>Rhynchophorus</taxon>
    </lineage>
</organism>
<gene>
    <name evidence="1" type="ORF">GWI33_006206</name>
</gene>
<proteinExistence type="predicted"/>
<keyword evidence="2" id="KW-1185">Reference proteome</keyword>
<dbReference type="Proteomes" id="UP000625711">
    <property type="component" value="Unassembled WGS sequence"/>
</dbReference>
<reference evidence="1" key="1">
    <citation type="submission" date="2020-08" db="EMBL/GenBank/DDBJ databases">
        <title>Genome sequencing and assembly of the red palm weevil Rhynchophorus ferrugineus.</title>
        <authorList>
            <person name="Dias G.B."/>
            <person name="Bergman C.M."/>
            <person name="Manee M."/>
        </authorList>
    </citation>
    <scope>NUCLEOTIDE SEQUENCE</scope>
    <source>
        <strain evidence="1">AA-2017</strain>
        <tissue evidence="1">Whole larva</tissue>
    </source>
</reference>
<name>A0A834II24_RHYFE</name>
<protein>
    <submittedName>
        <fullName evidence="1">Uncharacterized protein</fullName>
    </submittedName>
</protein>